<dbReference type="AlphaFoldDB" id="A0A132ALN2"/>
<evidence type="ECO:0000313" key="1">
    <source>
        <dbReference type="EMBL" id="KPM11871.1"/>
    </source>
</evidence>
<dbReference type="Proteomes" id="UP000616769">
    <property type="component" value="Unassembled WGS sequence"/>
</dbReference>
<dbReference type="VEuPathDB" id="VectorBase:SSCA007790"/>
<accession>A0A132ALN2</accession>
<dbReference type="EMBL" id="JXLN01018168">
    <property type="protein sequence ID" value="KPM11871.1"/>
    <property type="molecule type" value="Genomic_DNA"/>
</dbReference>
<comment type="caution">
    <text evidence="1">The sequence shown here is derived from an EMBL/GenBank/DDBJ whole genome shotgun (WGS) entry which is preliminary data.</text>
</comment>
<evidence type="ECO:0000313" key="2">
    <source>
        <dbReference type="Proteomes" id="UP000616769"/>
    </source>
</evidence>
<sequence>MTKKIGSSGNEVFKVEVHPRVDFRLEAVDNSLSDINYFKYEVIDEKNVAIKLAHSLEDLVDRKDPQSVLKFKLTCKGASGTVGCQFF</sequence>
<reference evidence="1 2" key="1">
    <citation type="journal article" date="2015" name="Parasit. Vectors">
        <title>Draft genome of the scabies mite.</title>
        <authorList>
            <person name="Rider S.D.Jr."/>
            <person name="Morgan M.S."/>
            <person name="Arlian L.G."/>
        </authorList>
    </citation>
    <scope>NUCLEOTIDE SEQUENCE [LARGE SCALE GENOMIC DNA]</scope>
    <source>
        <strain evidence="1">Arlian Lab</strain>
    </source>
</reference>
<gene>
    <name evidence="1" type="ORF">QR98_0104480</name>
</gene>
<feature type="non-terminal residue" evidence="1">
    <location>
        <position position="87"/>
    </location>
</feature>
<name>A0A132ALN2_SARSC</name>
<proteinExistence type="predicted"/>
<protein>
    <submittedName>
        <fullName evidence="1">Uncharacterized protein</fullName>
    </submittedName>
</protein>
<organism evidence="1 2">
    <name type="scientific">Sarcoptes scabiei</name>
    <name type="common">Itch mite</name>
    <name type="synonym">Acarus scabiei</name>
    <dbReference type="NCBI Taxonomy" id="52283"/>
    <lineage>
        <taxon>Eukaryota</taxon>
        <taxon>Metazoa</taxon>
        <taxon>Ecdysozoa</taxon>
        <taxon>Arthropoda</taxon>
        <taxon>Chelicerata</taxon>
        <taxon>Arachnida</taxon>
        <taxon>Acari</taxon>
        <taxon>Acariformes</taxon>
        <taxon>Sarcoptiformes</taxon>
        <taxon>Astigmata</taxon>
        <taxon>Psoroptidia</taxon>
        <taxon>Sarcoptoidea</taxon>
        <taxon>Sarcoptidae</taxon>
        <taxon>Sarcoptinae</taxon>
        <taxon>Sarcoptes</taxon>
    </lineage>
</organism>